<protein>
    <submittedName>
        <fullName evidence="4">Methyltransferase</fullName>
    </submittedName>
</protein>
<dbReference type="Pfam" id="PF01170">
    <property type="entry name" value="UPF0020"/>
    <property type="match status" value="1"/>
</dbReference>
<proteinExistence type="predicted"/>
<dbReference type="PANTHER" id="PTHR47313">
    <property type="entry name" value="RIBOSOMAL RNA LARGE SUBUNIT METHYLTRANSFERASE K/L"/>
    <property type="match status" value="1"/>
</dbReference>
<dbReference type="Gene3D" id="3.30.2130.30">
    <property type="match status" value="1"/>
</dbReference>
<dbReference type="GO" id="GO:0008990">
    <property type="term" value="F:rRNA (guanine-N2-)-methyltransferase activity"/>
    <property type="evidence" value="ECO:0007669"/>
    <property type="project" value="TreeGrafter"/>
</dbReference>
<keyword evidence="5" id="KW-1185">Reference proteome</keyword>
<dbReference type="Proteomes" id="UP000473278">
    <property type="component" value="Unassembled WGS sequence"/>
</dbReference>
<evidence type="ECO:0000256" key="1">
    <source>
        <dbReference type="ARBA" id="ARBA00022603"/>
    </source>
</evidence>
<name>A0A6M1T0J2_9BACT</name>
<reference evidence="4 5" key="1">
    <citation type="submission" date="2020-02" db="EMBL/GenBank/DDBJ databases">
        <title>Balneolaceae bacterium YR4-1, complete genome.</title>
        <authorList>
            <person name="Li Y."/>
            <person name="Wu S."/>
        </authorList>
    </citation>
    <scope>NUCLEOTIDE SEQUENCE [LARGE SCALE GENOMIC DNA]</scope>
    <source>
        <strain evidence="4 5">YR4-1</strain>
    </source>
</reference>
<dbReference type="InterPro" id="IPR000241">
    <property type="entry name" value="RlmKL-like_Mtase"/>
</dbReference>
<dbReference type="GO" id="GO:0003723">
    <property type="term" value="F:RNA binding"/>
    <property type="evidence" value="ECO:0007669"/>
    <property type="project" value="InterPro"/>
</dbReference>
<dbReference type="Pfam" id="PF02926">
    <property type="entry name" value="THUMP"/>
    <property type="match status" value="1"/>
</dbReference>
<dbReference type="Gene3D" id="3.40.50.150">
    <property type="entry name" value="Vaccinia Virus protein VP39"/>
    <property type="match status" value="1"/>
</dbReference>
<evidence type="ECO:0000259" key="3">
    <source>
        <dbReference type="SMART" id="SM00981"/>
    </source>
</evidence>
<feature type="domain" description="THUMP" evidence="3">
    <location>
        <begin position="62"/>
        <end position="160"/>
    </location>
</feature>
<dbReference type="GO" id="GO:0070043">
    <property type="term" value="F:rRNA (guanine-N7-)-methyltransferase activity"/>
    <property type="evidence" value="ECO:0007669"/>
    <property type="project" value="TreeGrafter"/>
</dbReference>
<evidence type="ECO:0000256" key="2">
    <source>
        <dbReference type="ARBA" id="ARBA00022679"/>
    </source>
</evidence>
<dbReference type="InterPro" id="IPR004114">
    <property type="entry name" value="THUMP_dom"/>
</dbReference>
<dbReference type="CDD" id="cd11715">
    <property type="entry name" value="THUMP_AdoMetMT"/>
    <property type="match status" value="1"/>
</dbReference>
<sequence length="385" mass="43682">MADFQEASNISITCPKRITPFLKEELKEQQFPIKKVRKAGVETEGSLQDCMKLVLTLRTAHRVHYLLDEFTASDSDEMYKQVQQIPWEEYIEPHGYVSVTSFIDNPTISNTQYANLTCKDAIVDRIRTTTGTRPDSGPDLQHTVVFLYWRNSKCRVFLDASGESLSRRGYRTESHTAPLQESLAAAIVKDTRWKPGAHFVNPMCGSGTIAIEATLMALNRPAGSLRPNFGIKHIKGFDQEYWDQLRGELKLASTKDTEGKIVATDRDPRAIKAARKNAKTAGVDHLIDFEVCDFNDTPLPKGNGVVVLNPPYGERLGEREQLKELYSDIGDFFKQKCTDYTGYVFTGNMELAKHIGLRTNRRTEFYNSTIDCRLLEFELYEGSRE</sequence>
<comment type="caution">
    <text evidence="4">The sequence shown here is derived from an EMBL/GenBank/DDBJ whole genome shotgun (WGS) entry which is preliminary data.</text>
</comment>
<accession>A0A6M1T0J2</accession>
<gene>
    <name evidence="4" type="ORF">G3570_06510</name>
</gene>
<dbReference type="AlphaFoldDB" id="A0A6M1T0J2"/>
<dbReference type="PANTHER" id="PTHR47313:SF1">
    <property type="entry name" value="RIBOSOMAL RNA LARGE SUBUNIT METHYLTRANSFERASE K_L"/>
    <property type="match status" value="1"/>
</dbReference>
<dbReference type="RefSeq" id="WP_165140483.1">
    <property type="nucleotide sequence ID" value="NZ_JAALLT010000002.1"/>
</dbReference>
<dbReference type="PROSITE" id="PS00092">
    <property type="entry name" value="N6_MTASE"/>
    <property type="match status" value="1"/>
</dbReference>
<dbReference type="InterPro" id="IPR029063">
    <property type="entry name" value="SAM-dependent_MTases_sf"/>
</dbReference>
<dbReference type="SUPFAM" id="SSF53335">
    <property type="entry name" value="S-adenosyl-L-methionine-dependent methyltransferases"/>
    <property type="match status" value="1"/>
</dbReference>
<dbReference type="InterPro" id="IPR002052">
    <property type="entry name" value="DNA_methylase_N6_adenine_CS"/>
</dbReference>
<evidence type="ECO:0000313" key="4">
    <source>
        <dbReference type="EMBL" id="NGP76277.1"/>
    </source>
</evidence>
<organism evidence="4 5">
    <name type="scientific">Halalkalibaculum roseum</name>
    <dbReference type="NCBI Taxonomy" id="2709311"/>
    <lineage>
        <taxon>Bacteria</taxon>
        <taxon>Pseudomonadati</taxon>
        <taxon>Balneolota</taxon>
        <taxon>Balneolia</taxon>
        <taxon>Balneolales</taxon>
        <taxon>Balneolaceae</taxon>
        <taxon>Halalkalibaculum</taxon>
    </lineage>
</organism>
<evidence type="ECO:0000313" key="5">
    <source>
        <dbReference type="Proteomes" id="UP000473278"/>
    </source>
</evidence>
<dbReference type="EMBL" id="JAALLT010000002">
    <property type="protein sequence ID" value="NGP76277.1"/>
    <property type="molecule type" value="Genomic_DNA"/>
</dbReference>
<dbReference type="SMART" id="SM00981">
    <property type="entry name" value="THUMP"/>
    <property type="match status" value="1"/>
</dbReference>
<dbReference type="CDD" id="cd02440">
    <property type="entry name" value="AdoMet_MTases"/>
    <property type="match status" value="1"/>
</dbReference>
<keyword evidence="2 4" id="KW-0808">Transferase</keyword>
<dbReference type="InterPro" id="IPR054170">
    <property type="entry name" value="RlmL_1st"/>
</dbReference>
<dbReference type="Pfam" id="PF22020">
    <property type="entry name" value="RlmL_1st"/>
    <property type="match status" value="1"/>
</dbReference>
<keyword evidence="1 4" id="KW-0489">Methyltransferase</keyword>